<sequence length="248" mass="28012">MRVEELAVAMERSICGLKGGDRQRNVANSREDSWKLVEGRQLPSMNAMEALSLDNLVVSQPSCNLRVTWHLDTERVLRLNDEVQMASLVRGWRRGHHVTTGDLVYKSPNRNVVLYAKSFSLFSSSCVLLFQPFIVMKLSNPGLLLVAVLSSLSFAVTTPLLLHIITRSHVSELYFDKNTEVFTAFTRGILLNKKRIEFTAEEVTCTEGSVSMANINVRGVPLFVSETDFEDQTLYKKLMGFDKPLKLR</sequence>
<feature type="transmembrane region" description="Helical" evidence="2">
    <location>
        <begin position="142"/>
        <end position="165"/>
    </location>
</feature>
<feature type="transmembrane region" description="Helical" evidence="2">
    <location>
        <begin position="114"/>
        <end position="136"/>
    </location>
</feature>
<gene>
    <name evidence="3" type="ORF">CLF_101201</name>
</gene>
<dbReference type="AlphaFoldDB" id="H2KP18"/>
<evidence type="ECO:0000256" key="2">
    <source>
        <dbReference type="SAM" id="Phobius"/>
    </source>
</evidence>
<dbReference type="TCDB" id="8.A.96.1.3">
    <property type="family name" value="the tmem70 (tmem70) family"/>
</dbReference>
<evidence type="ECO:0000313" key="3">
    <source>
        <dbReference type="EMBL" id="GAA43340.2"/>
    </source>
</evidence>
<accession>H2KP18</accession>
<dbReference type="EMBL" id="DF142870">
    <property type="protein sequence ID" value="GAA43340.2"/>
    <property type="molecule type" value="Genomic_DNA"/>
</dbReference>
<dbReference type="Pfam" id="PF06979">
    <property type="entry name" value="TMEM70"/>
    <property type="match status" value="1"/>
</dbReference>
<reference key="2">
    <citation type="submission" date="2011-10" db="EMBL/GenBank/DDBJ databases">
        <title>The genome and transcriptome sequence of Clonorchis sinensis provide insights into the carcinogenic liver fluke.</title>
        <authorList>
            <person name="Wang X."/>
            <person name="Huang Y."/>
            <person name="Chen W."/>
            <person name="Liu H."/>
            <person name="Guo L."/>
            <person name="Chen Y."/>
            <person name="Luo F."/>
            <person name="Zhou W."/>
            <person name="Sun J."/>
            <person name="Mao Q."/>
            <person name="Liang P."/>
            <person name="Zhou C."/>
            <person name="Tian Y."/>
            <person name="Men J."/>
            <person name="Lv X."/>
            <person name="Huang L."/>
            <person name="Zhou J."/>
            <person name="Hu Y."/>
            <person name="Li R."/>
            <person name="Zhang F."/>
            <person name="Lei H."/>
            <person name="Li X."/>
            <person name="Hu X."/>
            <person name="Liang C."/>
            <person name="Xu J."/>
            <person name="Wu Z."/>
            <person name="Yu X."/>
        </authorList>
    </citation>
    <scope>NUCLEOTIDE SEQUENCE</scope>
    <source>
        <strain>Henan</strain>
    </source>
</reference>
<dbReference type="PANTHER" id="PTHR13281:SF0">
    <property type="entry name" value="TRANSMEMBRANE PROTEIN 70, MITOCHONDRIAL"/>
    <property type="match status" value="1"/>
</dbReference>
<dbReference type="InterPro" id="IPR045325">
    <property type="entry name" value="TMEM70/TMEM186/TMEM223"/>
</dbReference>
<dbReference type="GO" id="GO:0031966">
    <property type="term" value="C:mitochondrial membrane"/>
    <property type="evidence" value="ECO:0007669"/>
    <property type="project" value="TreeGrafter"/>
</dbReference>
<comment type="similarity">
    <text evidence="1">Belongs to the TMEM70 family.</text>
</comment>
<evidence type="ECO:0000256" key="1">
    <source>
        <dbReference type="ARBA" id="ARBA00005280"/>
    </source>
</evidence>
<keyword evidence="2 3" id="KW-0812">Transmembrane</keyword>
<evidence type="ECO:0000313" key="4">
    <source>
        <dbReference type="Proteomes" id="UP000008909"/>
    </source>
</evidence>
<reference evidence="3" key="1">
    <citation type="journal article" date="2011" name="Genome Biol.">
        <title>The draft genome of the carcinogenic human liver fluke Clonorchis sinensis.</title>
        <authorList>
            <person name="Wang X."/>
            <person name="Chen W."/>
            <person name="Huang Y."/>
            <person name="Sun J."/>
            <person name="Men J."/>
            <person name="Liu H."/>
            <person name="Luo F."/>
            <person name="Guo L."/>
            <person name="Lv X."/>
            <person name="Deng C."/>
            <person name="Zhou C."/>
            <person name="Fan Y."/>
            <person name="Li X."/>
            <person name="Huang L."/>
            <person name="Hu Y."/>
            <person name="Liang C."/>
            <person name="Hu X."/>
            <person name="Xu J."/>
            <person name="Yu X."/>
        </authorList>
    </citation>
    <scope>NUCLEOTIDE SEQUENCE [LARGE SCALE GENOMIC DNA]</scope>
    <source>
        <strain evidence="3">Henan</strain>
    </source>
</reference>
<keyword evidence="2" id="KW-0472">Membrane</keyword>
<keyword evidence="4" id="KW-1185">Reference proteome</keyword>
<keyword evidence="2" id="KW-1133">Transmembrane helix</keyword>
<dbReference type="GO" id="GO:0033615">
    <property type="term" value="P:mitochondrial proton-transporting ATP synthase complex assembly"/>
    <property type="evidence" value="ECO:0007669"/>
    <property type="project" value="TreeGrafter"/>
</dbReference>
<protein>
    <submittedName>
        <fullName evidence="3">Transmembrane protein 70 homolog mitochondrial</fullName>
    </submittedName>
</protein>
<organism evidence="3 4">
    <name type="scientific">Clonorchis sinensis</name>
    <name type="common">Chinese liver fluke</name>
    <dbReference type="NCBI Taxonomy" id="79923"/>
    <lineage>
        <taxon>Eukaryota</taxon>
        <taxon>Metazoa</taxon>
        <taxon>Spiralia</taxon>
        <taxon>Lophotrochozoa</taxon>
        <taxon>Platyhelminthes</taxon>
        <taxon>Trematoda</taxon>
        <taxon>Digenea</taxon>
        <taxon>Opisthorchiida</taxon>
        <taxon>Opisthorchiata</taxon>
        <taxon>Opisthorchiidae</taxon>
        <taxon>Clonorchis</taxon>
    </lineage>
</organism>
<dbReference type="InterPro" id="IPR009724">
    <property type="entry name" value="TMEM70"/>
</dbReference>
<name>H2KP18_CLOSI</name>
<proteinExistence type="inferred from homology"/>
<dbReference type="Proteomes" id="UP000008909">
    <property type="component" value="Unassembled WGS sequence"/>
</dbReference>
<dbReference type="PANTHER" id="PTHR13281">
    <property type="entry name" value="TRANSMEMBRANE PROTEIN 70, MITOCHONDRIAL"/>
    <property type="match status" value="1"/>
</dbReference>